<protein>
    <recommendedName>
        <fullName evidence="5">THIF-type NAD/FAD binding fold domain-containing protein</fullName>
    </recommendedName>
</protein>
<dbReference type="GO" id="GO:0004839">
    <property type="term" value="F:ubiquitin activating enzyme activity"/>
    <property type="evidence" value="ECO:0007669"/>
    <property type="project" value="TreeGrafter"/>
</dbReference>
<dbReference type="VEuPathDB" id="VectorBase:LOC119174905"/>
<dbReference type="PANTHER" id="PTHR10953:SF4">
    <property type="entry name" value="UBIQUITIN-ACTIVATING ENZYME E1 C-TERMINAL DOMAIN-CONTAINING PROTEIN"/>
    <property type="match status" value="1"/>
</dbReference>
<dbReference type="InterPro" id="IPR000594">
    <property type="entry name" value="ThiF_NAD_FAD-bd"/>
</dbReference>
<feature type="domain" description="THIF-type NAD/FAD binding fold" evidence="1">
    <location>
        <begin position="97"/>
        <end position="212"/>
    </location>
</feature>
<comment type="caution">
    <text evidence="3">The sequence shown here is derived from an EMBL/GenBank/DDBJ whole genome shotgun (WGS) entry which is preliminary data.</text>
</comment>
<dbReference type="InterPro" id="IPR032420">
    <property type="entry name" value="E1_4HB"/>
</dbReference>
<keyword evidence="4" id="KW-1185">Reference proteome</keyword>
<dbReference type="EMBL" id="JABSTU010000009">
    <property type="protein sequence ID" value="KAH8021669.1"/>
    <property type="molecule type" value="Genomic_DNA"/>
</dbReference>
<evidence type="ECO:0000313" key="4">
    <source>
        <dbReference type="Proteomes" id="UP000821866"/>
    </source>
</evidence>
<name>A0A9J6DHL9_RHIMP</name>
<gene>
    <name evidence="3" type="ORF">HPB51_016065</name>
</gene>
<dbReference type="Proteomes" id="UP000821866">
    <property type="component" value="Chromosome 7"/>
</dbReference>
<dbReference type="Pfam" id="PF00899">
    <property type="entry name" value="ThiF"/>
    <property type="match status" value="1"/>
</dbReference>
<dbReference type="GO" id="GO:0006974">
    <property type="term" value="P:DNA damage response"/>
    <property type="evidence" value="ECO:0007669"/>
    <property type="project" value="TreeGrafter"/>
</dbReference>
<sequence>MPSKSQSTSSQDFAKMDRQDQLHLGFQALHAFEAKHSRLPRPWNKEDAAEVVALAKEKNASSAKPLESLDEKLLSGLAHVSSGSLCPMQAVIGGIAAQEIMKVGAGAIGCELLKNFAMMGLGAEDGCIYITDMDVIERSNLNRQFLFRPWDVGRMKAGTAAGAVKKMNPDVKIVAHENRVGADTEHVYTDDFFEALDGVANALDNVDTRREIEYPLRQLHF</sequence>
<dbReference type="Gene3D" id="3.40.50.12550">
    <property type="entry name" value="Ubiquitin-activating enzyme E1, inactive adenylation domain, subdomain 2"/>
    <property type="match status" value="1"/>
</dbReference>
<dbReference type="PANTHER" id="PTHR10953">
    <property type="entry name" value="UBIQUITIN-ACTIVATING ENZYME E1"/>
    <property type="match status" value="1"/>
</dbReference>
<evidence type="ECO:0000313" key="3">
    <source>
        <dbReference type="EMBL" id="KAH8021669.1"/>
    </source>
</evidence>
<evidence type="ECO:0000259" key="2">
    <source>
        <dbReference type="Pfam" id="PF16191"/>
    </source>
</evidence>
<dbReference type="Pfam" id="PF16191">
    <property type="entry name" value="E1_4HB"/>
    <property type="match status" value="1"/>
</dbReference>
<dbReference type="GO" id="GO:0005634">
    <property type="term" value="C:nucleus"/>
    <property type="evidence" value="ECO:0007669"/>
    <property type="project" value="TreeGrafter"/>
</dbReference>
<organism evidence="3 4">
    <name type="scientific">Rhipicephalus microplus</name>
    <name type="common">Cattle tick</name>
    <name type="synonym">Boophilus microplus</name>
    <dbReference type="NCBI Taxonomy" id="6941"/>
    <lineage>
        <taxon>Eukaryota</taxon>
        <taxon>Metazoa</taxon>
        <taxon>Ecdysozoa</taxon>
        <taxon>Arthropoda</taxon>
        <taxon>Chelicerata</taxon>
        <taxon>Arachnida</taxon>
        <taxon>Acari</taxon>
        <taxon>Parasitiformes</taxon>
        <taxon>Ixodida</taxon>
        <taxon>Ixodoidea</taxon>
        <taxon>Ixodidae</taxon>
        <taxon>Rhipicephalinae</taxon>
        <taxon>Rhipicephalus</taxon>
        <taxon>Boophilus</taxon>
    </lineage>
</organism>
<dbReference type="Gene3D" id="3.40.50.720">
    <property type="entry name" value="NAD(P)-binding Rossmann-like Domain"/>
    <property type="match status" value="1"/>
</dbReference>
<dbReference type="AlphaFoldDB" id="A0A9J6DHL9"/>
<reference evidence="3" key="2">
    <citation type="submission" date="2021-09" db="EMBL/GenBank/DDBJ databases">
        <authorList>
            <person name="Jia N."/>
            <person name="Wang J."/>
            <person name="Shi W."/>
            <person name="Du L."/>
            <person name="Sun Y."/>
            <person name="Zhan W."/>
            <person name="Jiang J."/>
            <person name="Wang Q."/>
            <person name="Zhang B."/>
            <person name="Ji P."/>
            <person name="Sakyi L.B."/>
            <person name="Cui X."/>
            <person name="Yuan T."/>
            <person name="Jiang B."/>
            <person name="Yang W."/>
            <person name="Lam T.T.-Y."/>
            <person name="Chang Q."/>
            <person name="Ding S."/>
            <person name="Wang X."/>
            <person name="Zhu J."/>
            <person name="Ruan X."/>
            <person name="Zhao L."/>
            <person name="Wei J."/>
            <person name="Que T."/>
            <person name="Du C."/>
            <person name="Cheng J."/>
            <person name="Dai P."/>
            <person name="Han X."/>
            <person name="Huang E."/>
            <person name="Gao Y."/>
            <person name="Liu J."/>
            <person name="Shao H."/>
            <person name="Ye R."/>
            <person name="Li L."/>
            <person name="Wei W."/>
            <person name="Wang X."/>
            <person name="Wang C."/>
            <person name="Huo Q."/>
            <person name="Li W."/>
            <person name="Guo W."/>
            <person name="Chen H."/>
            <person name="Chen S."/>
            <person name="Zhou L."/>
            <person name="Zhou L."/>
            <person name="Ni X."/>
            <person name="Tian J."/>
            <person name="Zhou Y."/>
            <person name="Sheng Y."/>
            <person name="Liu T."/>
            <person name="Pan Y."/>
            <person name="Xia L."/>
            <person name="Li J."/>
            <person name="Zhao F."/>
            <person name="Cao W."/>
        </authorList>
    </citation>
    <scope>NUCLEOTIDE SEQUENCE</scope>
    <source>
        <strain evidence="3">Rmic-2018</strain>
        <tissue evidence="3">Larvae</tissue>
    </source>
</reference>
<dbReference type="SUPFAM" id="SSF69572">
    <property type="entry name" value="Activating enzymes of the ubiquitin-like proteins"/>
    <property type="match status" value="2"/>
</dbReference>
<feature type="domain" description="Ubiquitin-activating enzyme E1 four-helix bundle" evidence="2">
    <location>
        <begin position="11"/>
        <end position="59"/>
    </location>
</feature>
<evidence type="ECO:0008006" key="5">
    <source>
        <dbReference type="Google" id="ProtNLM"/>
    </source>
</evidence>
<dbReference type="GO" id="GO:0005737">
    <property type="term" value="C:cytoplasm"/>
    <property type="evidence" value="ECO:0007669"/>
    <property type="project" value="TreeGrafter"/>
</dbReference>
<accession>A0A9J6DHL9</accession>
<proteinExistence type="predicted"/>
<reference evidence="3" key="1">
    <citation type="journal article" date="2020" name="Cell">
        <title>Large-Scale Comparative Analyses of Tick Genomes Elucidate Their Genetic Diversity and Vector Capacities.</title>
        <authorList>
            <consortium name="Tick Genome and Microbiome Consortium (TIGMIC)"/>
            <person name="Jia N."/>
            <person name="Wang J."/>
            <person name="Shi W."/>
            <person name="Du L."/>
            <person name="Sun Y."/>
            <person name="Zhan W."/>
            <person name="Jiang J.F."/>
            <person name="Wang Q."/>
            <person name="Zhang B."/>
            <person name="Ji P."/>
            <person name="Bell-Sakyi L."/>
            <person name="Cui X.M."/>
            <person name="Yuan T.T."/>
            <person name="Jiang B.G."/>
            <person name="Yang W.F."/>
            <person name="Lam T.T."/>
            <person name="Chang Q.C."/>
            <person name="Ding S.J."/>
            <person name="Wang X.J."/>
            <person name="Zhu J.G."/>
            <person name="Ruan X.D."/>
            <person name="Zhao L."/>
            <person name="Wei J.T."/>
            <person name="Ye R.Z."/>
            <person name="Que T.C."/>
            <person name="Du C.H."/>
            <person name="Zhou Y.H."/>
            <person name="Cheng J.X."/>
            <person name="Dai P.F."/>
            <person name="Guo W.B."/>
            <person name="Han X.H."/>
            <person name="Huang E.J."/>
            <person name="Li L.F."/>
            <person name="Wei W."/>
            <person name="Gao Y.C."/>
            <person name="Liu J.Z."/>
            <person name="Shao H.Z."/>
            <person name="Wang X."/>
            <person name="Wang C.C."/>
            <person name="Yang T.C."/>
            <person name="Huo Q.B."/>
            <person name="Li W."/>
            <person name="Chen H.Y."/>
            <person name="Chen S.E."/>
            <person name="Zhou L.G."/>
            <person name="Ni X.B."/>
            <person name="Tian J.H."/>
            <person name="Sheng Y."/>
            <person name="Liu T."/>
            <person name="Pan Y.S."/>
            <person name="Xia L.Y."/>
            <person name="Li J."/>
            <person name="Zhao F."/>
            <person name="Cao W.C."/>
        </authorList>
    </citation>
    <scope>NUCLEOTIDE SEQUENCE</scope>
    <source>
        <strain evidence="3">Rmic-2018</strain>
    </source>
</reference>
<dbReference type="GO" id="GO:0006511">
    <property type="term" value="P:ubiquitin-dependent protein catabolic process"/>
    <property type="evidence" value="ECO:0007669"/>
    <property type="project" value="TreeGrafter"/>
</dbReference>
<dbReference type="InterPro" id="IPR045886">
    <property type="entry name" value="ThiF/MoeB/HesA"/>
</dbReference>
<evidence type="ECO:0000259" key="1">
    <source>
        <dbReference type="Pfam" id="PF00899"/>
    </source>
</evidence>
<dbReference type="InterPro" id="IPR035985">
    <property type="entry name" value="Ubiquitin-activating_enz"/>
</dbReference>